<feature type="zinc finger region" description="dksA C4-type" evidence="4">
    <location>
        <begin position="84"/>
        <end position="108"/>
    </location>
</feature>
<feature type="domain" description="Zinc finger DksA/TraR C4-type" evidence="5">
    <location>
        <begin position="79"/>
        <end position="114"/>
    </location>
</feature>
<keyword evidence="1" id="KW-0479">Metal-binding</keyword>
<feature type="domain" description="DnaK suppressor protein DksA N-terminal" evidence="6">
    <location>
        <begin position="6"/>
        <end position="76"/>
    </location>
</feature>
<dbReference type="Pfam" id="PF21157">
    <property type="entry name" value="DksA_N"/>
    <property type="match status" value="1"/>
</dbReference>
<evidence type="ECO:0000256" key="4">
    <source>
        <dbReference type="PROSITE-ProRule" id="PRU00510"/>
    </source>
</evidence>
<dbReference type="GO" id="GO:0008270">
    <property type="term" value="F:zinc ion binding"/>
    <property type="evidence" value="ECO:0007669"/>
    <property type="project" value="UniProtKB-KW"/>
</dbReference>
<protein>
    <submittedName>
        <fullName evidence="7">Conjugal transfer protein TraR</fullName>
    </submittedName>
</protein>
<dbReference type="Pfam" id="PF01258">
    <property type="entry name" value="zf-dskA_traR"/>
    <property type="match status" value="1"/>
</dbReference>
<dbReference type="InterPro" id="IPR000962">
    <property type="entry name" value="Znf_DskA_TraR"/>
</dbReference>
<dbReference type="PROSITE" id="PS51128">
    <property type="entry name" value="ZF_DKSA_2"/>
    <property type="match status" value="1"/>
</dbReference>
<evidence type="ECO:0000256" key="1">
    <source>
        <dbReference type="ARBA" id="ARBA00022723"/>
    </source>
</evidence>
<dbReference type="InterPro" id="IPR020458">
    <property type="entry name" value="Znf_DskA_TraR_CS"/>
</dbReference>
<evidence type="ECO:0000259" key="5">
    <source>
        <dbReference type="Pfam" id="PF01258"/>
    </source>
</evidence>
<dbReference type="InterPro" id="IPR048489">
    <property type="entry name" value="DksA_N"/>
</dbReference>
<dbReference type="PROSITE" id="PS01102">
    <property type="entry name" value="ZF_DKSA_1"/>
    <property type="match status" value="1"/>
</dbReference>
<dbReference type="Gene3D" id="1.20.120.910">
    <property type="entry name" value="DksA, coiled-coil domain"/>
    <property type="match status" value="1"/>
</dbReference>
<dbReference type="PANTHER" id="PTHR33823">
    <property type="entry name" value="RNA POLYMERASE-BINDING TRANSCRIPTION FACTOR DKSA-RELATED"/>
    <property type="match status" value="1"/>
</dbReference>
<accession>A0A084SSI8</accession>
<organism evidence="7 8">
    <name type="scientific">Archangium violaceum Cb vi76</name>
    <dbReference type="NCBI Taxonomy" id="1406225"/>
    <lineage>
        <taxon>Bacteria</taxon>
        <taxon>Pseudomonadati</taxon>
        <taxon>Myxococcota</taxon>
        <taxon>Myxococcia</taxon>
        <taxon>Myxococcales</taxon>
        <taxon>Cystobacterineae</taxon>
        <taxon>Archangiaceae</taxon>
        <taxon>Archangium</taxon>
    </lineage>
</organism>
<dbReference type="EMBL" id="JPMI01000142">
    <property type="protein sequence ID" value="KFA91423.1"/>
    <property type="molecule type" value="Genomic_DNA"/>
</dbReference>
<evidence type="ECO:0000313" key="8">
    <source>
        <dbReference type="Proteomes" id="UP000028547"/>
    </source>
</evidence>
<evidence type="ECO:0000259" key="6">
    <source>
        <dbReference type="Pfam" id="PF21157"/>
    </source>
</evidence>
<dbReference type="PANTHER" id="PTHR33823:SF2">
    <property type="entry name" value="RNA POLYMERASE-BINDING TRANSCRIPTION FACTOR DKSA"/>
    <property type="match status" value="1"/>
</dbReference>
<dbReference type="Proteomes" id="UP000028547">
    <property type="component" value="Unassembled WGS sequence"/>
</dbReference>
<dbReference type="SUPFAM" id="SSF109635">
    <property type="entry name" value="DnaK suppressor protein DksA, alpha-hairpin domain"/>
    <property type="match status" value="1"/>
</dbReference>
<comment type="caution">
    <text evidence="7">The sequence shown here is derived from an EMBL/GenBank/DDBJ whole genome shotgun (WGS) entry which is preliminary data.</text>
</comment>
<evidence type="ECO:0000256" key="2">
    <source>
        <dbReference type="ARBA" id="ARBA00022771"/>
    </source>
</evidence>
<dbReference type="AlphaFoldDB" id="A0A084SSI8"/>
<dbReference type="InterPro" id="IPR037187">
    <property type="entry name" value="DnaK_N"/>
</dbReference>
<name>A0A084SSI8_9BACT</name>
<gene>
    <name evidence="7" type="ORF">Q664_21650</name>
</gene>
<keyword evidence="3" id="KW-0862">Zinc</keyword>
<evidence type="ECO:0000313" key="7">
    <source>
        <dbReference type="EMBL" id="KFA91423.1"/>
    </source>
</evidence>
<sequence>MNQKDLKRYKKMLEDSKTSLLESAKKTLVEEASFDTDDLPDEIDQASSEYAQSMVFRLRDREKFLLQKIERALGRIEDGTFGICERCEEEISPKRLEARPVTTLCIRCKEEQEKKEKSYG</sequence>
<dbReference type="RefSeq" id="WP_043398472.1">
    <property type="nucleotide sequence ID" value="NZ_JPMI01000142.1"/>
</dbReference>
<dbReference type="SUPFAM" id="SSF57716">
    <property type="entry name" value="Glucocorticoid receptor-like (DNA-binding domain)"/>
    <property type="match status" value="1"/>
</dbReference>
<reference evidence="7 8" key="1">
    <citation type="submission" date="2014-07" db="EMBL/GenBank/DDBJ databases">
        <title>Draft Genome Sequence of Gephyronic Acid Producer, Cystobacter violaceus Strain Cb vi76.</title>
        <authorList>
            <person name="Stevens D.C."/>
            <person name="Young J."/>
            <person name="Carmichael R."/>
            <person name="Tan J."/>
            <person name="Taylor R.E."/>
        </authorList>
    </citation>
    <scope>NUCLEOTIDE SEQUENCE [LARGE SCALE GENOMIC DNA]</scope>
    <source>
        <strain evidence="7 8">Cb vi76</strain>
    </source>
</reference>
<proteinExistence type="predicted"/>
<evidence type="ECO:0000256" key="3">
    <source>
        <dbReference type="ARBA" id="ARBA00022833"/>
    </source>
</evidence>
<keyword evidence="2" id="KW-0863">Zinc-finger</keyword>